<keyword evidence="1" id="KW-0812">Transmembrane</keyword>
<feature type="transmembrane region" description="Helical" evidence="1">
    <location>
        <begin position="7"/>
        <end position="25"/>
    </location>
</feature>
<dbReference type="OrthoDB" id="413313at2759"/>
<organism evidence="2 3">
    <name type="scientific">Mytilus galloprovincialis</name>
    <name type="common">Mediterranean mussel</name>
    <dbReference type="NCBI Taxonomy" id="29158"/>
    <lineage>
        <taxon>Eukaryota</taxon>
        <taxon>Metazoa</taxon>
        <taxon>Spiralia</taxon>
        <taxon>Lophotrochozoa</taxon>
        <taxon>Mollusca</taxon>
        <taxon>Bivalvia</taxon>
        <taxon>Autobranchia</taxon>
        <taxon>Pteriomorphia</taxon>
        <taxon>Mytilida</taxon>
        <taxon>Mytiloidea</taxon>
        <taxon>Mytilidae</taxon>
        <taxon>Mytilinae</taxon>
        <taxon>Mytilus</taxon>
    </lineage>
</organism>
<dbReference type="GO" id="GO:0005615">
    <property type="term" value="C:extracellular space"/>
    <property type="evidence" value="ECO:0007669"/>
    <property type="project" value="TreeGrafter"/>
</dbReference>
<evidence type="ECO:0008006" key="4">
    <source>
        <dbReference type="Google" id="ProtNLM"/>
    </source>
</evidence>
<proteinExistence type="predicted"/>
<gene>
    <name evidence="2" type="ORF">MGAL_10B002107</name>
</gene>
<keyword evidence="1" id="KW-0472">Membrane</keyword>
<dbReference type="InterPro" id="IPR017850">
    <property type="entry name" value="Alkaline_phosphatase_core_sf"/>
</dbReference>
<dbReference type="Pfam" id="PF02995">
    <property type="entry name" value="DUF229"/>
    <property type="match status" value="1"/>
</dbReference>
<protein>
    <recommendedName>
        <fullName evidence="4">DUF229 domain containing protein</fullName>
    </recommendedName>
</protein>
<dbReference type="PANTHER" id="PTHR10974">
    <property type="entry name" value="FI08016P-RELATED"/>
    <property type="match status" value="1"/>
</dbReference>
<dbReference type="Proteomes" id="UP000596742">
    <property type="component" value="Unassembled WGS sequence"/>
</dbReference>
<keyword evidence="1" id="KW-1133">Transmembrane helix</keyword>
<dbReference type="EMBL" id="UYJE01006793">
    <property type="protein sequence ID" value="VDI49126.1"/>
    <property type="molecule type" value="Genomic_DNA"/>
</dbReference>
<comment type="caution">
    <text evidence="2">The sequence shown here is derived from an EMBL/GenBank/DDBJ whole genome shotgun (WGS) entry which is preliminary data.</text>
</comment>
<keyword evidence="3" id="KW-1185">Reference proteome</keyword>
<dbReference type="SUPFAM" id="SSF53649">
    <property type="entry name" value="Alkaline phosphatase-like"/>
    <property type="match status" value="1"/>
</dbReference>
<sequence length="655" mass="77211">MRKQRNFMCFIFGFLLFMFVYYANYQHIRINDIELSDERLFDVPEVKNTSAAFLVDTSACKIPNIDPFDKSVKRMLRNGTALKCEVKDDLVYSNGNTIIINWKAINNSKLKNEMKYCKYEVIWRPYNEMQDHNYMKFINESTEFVDRVNISDEFVRVKCYTGAGLKLYTNFFSFVHLKEDVEERCEKNAQKIENTRKEELNILMLGVDSIARNNMLRYMKKTWSYLVNEVNAIDLLGYNKVADNTFVNIVPMTAGKYVDQLPWNESVRWTPMDSYNFIWNNYSAKGYRTFYAEDHPDIAIFDFGKSGFKKPPGDYFNRPLSIAMEKTKEVWNSDHYCVHGRIETNIVLDYLKNFAKTFQTKPHFSFSFITRLTHAYIEETYKADEIYLKFFKDMFKSGNLKNTVVFFFSDHGMRFGDVRETFVGKLEERLPFMLIAFPPWFLKKYPDTHRNLQINARRLTTPFDIFATLEHILEFDGIPKNEVKKQRSMSLLDEIPEDRTCDEADILPHWCTCSEHEELDIQNKTVIKIGVTLISKINQDLKDSFDVCEKLHLKSIKYALRVIPSDKVLRFEQSKNDVIDRKVIYGDRVKSYIDYQITVQTQPGDAVFEGTLRYDEKGKTYDLVGDVSRINKYGDQSHCIEQHHLKKLCYCKIQP</sequence>
<evidence type="ECO:0000313" key="3">
    <source>
        <dbReference type="Proteomes" id="UP000596742"/>
    </source>
</evidence>
<dbReference type="AlphaFoldDB" id="A0A8B6FFN5"/>
<evidence type="ECO:0000256" key="1">
    <source>
        <dbReference type="SAM" id="Phobius"/>
    </source>
</evidence>
<dbReference type="PANTHER" id="PTHR10974:SF1">
    <property type="entry name" value="FI08016P-RELATED"/>
    <property type="match status" value="1"/>
</dbReference>
<dbReference type="InterPro" id="IPR004245">
    <property type="entry name" value="DUF229"/>
</dbReference>
<dbReference type="CDD" id="cd16021">
    <property type="entry name" value="ALP_like"/>
    <property type="match status" value="1"/>
</dbReference>
<reference evidence="2" key="1">
    <citation type="submission" date="2018-11" db="EMBL/GenBank/DDBJ databases">
        <authorList>
            <person name="Alioto T."/>
            <person name="Alioto T."/>
        </authorList>
    </citation>
    <scope>NUCLEOTIDE SEQUENCE</scope>
</reference>
<name>A0A8B6FFN5_MYTGA</name>
<accession>A0A8B6FFN5</accession>
<evidence type="ECO:0000313" key="2">
    <source>
        <dbReference type="EMBL" id="VDI49126.1"/>
    </source>
</evidence>
<dbReference type="Gene3D" id="3.40.720.10">
    <property type="entry name" value="Alkaline Phosphatase, subunit A"/>
    <property type="match status" value="1"/>
</dbReference>
<dbReference type="FunFam" id="3.40.720.10:FF:000017">
    <property type="entry name" value="Predicted protein"/>
    <property type="match status" value="1"/>
</dbReference>